<evidence type="ECO:0000256" key="8">
    <source>
        <dbReference type="PIRNR" id="PIRNR006630"/>
    </source>
</evidence>
<comment type="similarity">
    <text evidence="2 8">In the C-terminal section; belongs to the NAD synthetase family.</text>
</comment>
<dbReference type="CDD" id="cd07570">
    <property type="entry name" value="GAT_Gln-NAD-synth"/>
    <property type="match status" value="1"/>
</dbReference>
<comment type="pathway">
    <text evidence="1 8">Cofactor biosynthesis; NAD(+) biosynthesis; NAD(+) from deamido-NAD(+) (L-Gln route): step 1/1.</text>
</comment>
<dbReference type="EC" id="6.3.5.1" evidence="8"/>
<dbReference type="Pfam" id="PF00795">
    <property type="entry name" value="CN_hydrolase"/>
    <property type="match status" value="1"/>
</dbReference>
<dbReference type="InterPro" id="IPR014729">
    <property type="entry name" value="Rossmann-like_a/b/a_fold"/>
</dbReference>
<dbReference type="EMBL" id="MU155193">
    <property type="protein sequence ID" value="KAF9480483.1"/>
    <property type="molecule type" value="Genomic_DNA"/>
</dbReference>
<dbReference type="GO" id="GO:0005524">
    <property type="term" value="F:ATP binding"/>
    <property type="evidence" value="ECO:0007669"/>
    <property type="project" value="UniProtKB-UniRule"/>
</dbReference>
<dbReference type="SUPFAM" id="SSF52402">
    <property type="entry name" value="Adenine nucleotide alpha hydrolases-like"/>
    <property type="match status" value="1"/>
</dbReference>
<keyword evidence="6 8" id="KW-0520">NAD</keyword>
<dbReference type="InterPro" id="IPR014445">
    <property type="entry name" value="Gln-dep_NAD_synthase"/>
</dbReference>
<dbReference type="GO" id="GO:0003952">
    <property type="term" value="F:NAD+ synthase (glutamine-hydrolyzing) activity"/>
    <property type="evidence" value="ECO:0007669"/>
    <property type="project" value="UniProtKB-UniRule"/>
</dbReference>
<dbReference type="PANTHER" id="PTHR23090:SF9">
    <property type="entry name" value="GLUTAMINE-DEPENDENT NAD(+) SYNTHETASE"/>
    <property type="match status" value="1"/>
</dbReference>
<evidence type="ECO:0000256" key="1">
    <source>
        <dbReference type="ARBA" id="ARBA00005188"/>
    </source>
</evidence>
<dbReference type="NCBIfam" id="TIGR00552">
    <property type="entry name" value="nadE"/>
    <property type="match status" value="1"/>
</dbReference>
<dbReference type="Pfam" id="PF02540">
    <property type="entry name" value="NAD_synthase"/>
    <property type="match status" value="1"/>
</dbReference>
<dbReference type="SUPFAM" id="SSF56317">
    <property type="entry name" value="Carbon-nitrogen hydrolase"/>
    <property type="match status" value="1"/>
</dbReference>
<keyword evidence="3 8" id="KW-0436">Ligase</keyword>
<dbReference type="InterPro" id="IPR003694">
    <property type="entry name" value="NAD_synthase"/>
</dbReference>
<evidence type="ECO:0000313" key="10">
    <source>
        <dbReference type="EMBL" id="KAF9480483.1"/>
    </source>
</evidence>
<gene>
    <name evidence="10" type="ORF">BDN70DRAFT_832569</name>
</gene>
<dbReference type="GO" id="GO:0004359">
    <property type="term" value="F:glutaminase activity"/>
    <property type="evidence" value="ECO:0007669"/>
    <property type="project" value="InterPro"/>
</dbReference>
<dbReference type="InterPro" id="IPR036526">
    <property type="entry name" value="C-N_Hydrolase_sf"/>
</dbReference>
<evidence type="ECO:0000256" key="6">
    <source>
        <dbReference type="ARBA" id="ARBA00023027"/>
    </source>
</evidence>
<keyword evidence="5 8" id="KW-0067">ATP-binding</keyword>
<dbReference type="InterPro" id="IPR003010">
    <property type="entry name" value="C-N_Hydrolase"/>
</dbReference>
<evidence type="ECO:0000256" key="3">
    <source>
        <dbReference type="ARBA" id="ARBA00022598"/>
    </source>
</evidence>
<dbReference type="PIRSF" id="PIRSF006630">
    <property type="entry name" value="NADS_GAT"/>
    <property type="match status" value="1"/>
</dbReference>
<accession>A0A9P5Z307</accession>
<evidence type="ECO:0000256" key="2">
    <source>
        <dbReference type="ARBA" id="ARBA00007145"/>
    </source>
</evidence>
<evidence type="ECO:0000256" key="5">
    <source>
        <dbReference type="ARBA" id="ARBA00022840"/>
    </source>
</evidence>
<dbReference type="AlphaFoldDB" id="A0A9P5Z307"/>
<dbReference type="PROSITE" id="PS50263">
    <property type="entry name" value="CN_HYDROLASE"/>
    <property type="match status" value="1"/>
</dbReference>
<dbReference type="PANTHER" id="PTHR23090">
    <property type="entry name" value="NH 3 /GLUTAMINE-DEPENDENT NAD + SYNTHETASE"/>
    <property type="match status" value="1"/>
</dbReference>
<dbReference type="Proteomes" id="UP000807469">
    <property type="component" value="Unassembled WGS sequence"/>
</dbReference>
<comment type="caution">
    <text evidence="10">The sequence shown here is derived from an EMBL/GenBank/DDBJ whole genome shotgun (WGS) entry which is preliminary data.</text>
</comment>
<dbReference type="InterPro" id="IPR022310">
    <property type="entry name" value="NAD/GMP_synthase"/>
</dbReference>
<feature type="domain" description="CN hydrolase" evidence="9">
    <location>
        <begin position="5"/>
        <end position="275"/>
    </location>
</feature>
<dbReference type="GO" id="GO:0009435">
    <property type="term" value="P:NAD+ biosynthetic process"/>
    <property type="evidence" value="ECO:0007669"/>
    <property type="project" value="UniProtKB-UniRule"/>
</dbReference>
<dbReference type="Gene3D" id="3.40.50.620">
    <property type="entry name" value="HUPs"/>
    <property type="match status" value="1"/>
</dbReference>
<dbReference type="GO" id="GO:0005737">
    <property type="term" value="C:cytoplasm"/>
    <property type="evidence" value="ECO:0007669"/>
    <property type="project" value="InterPro"/>
</dbReference>
<evidence type="ECO:0000259" key="9">
    <source>
        <dbReference type="PROSITE" id="PS50263"/>
    </source>
</evidence>
<dbReference type="FunFam" id="3.60.110.10:FF:000003">
    <property type="entry name" value="Glutamine-dependent NAD(+) synthetase"/>
    <property type="match status" value="1"/>
</dbReference>
<dbReference type="OrthoDB" id="2020662at2759"/>
<organism evidence="10 11">
    <name type="scientific">Pholiota conissans</name>
    <dbReference type="NCBI Taxonomy" id="109636"/>
    <lineage>
        <taxon>Eukaryota</taxon>
        <taxon>Fungi</taxon>
        <taxon>Dikarya</taxon>
        <taxon>Basidiomycota</taxon>
        <taxon>Agaricomycotina</taxon>
        <taxon>Agaricomycetes</taxon>
        <taxon>Agaricomycetidae</taxon>
        <taxon>Agaricales</taxon>
        <taxon>Agaricineae</taxon>
        <taxon>Strophariaceae</taxon>
        <taxon>Pholiota</taxon>
    </lineage>
</organism>
<keyword evidence="11" id="KW-1185">Reference proteome</keyword>
<comment type="catalytic activity">
    <reaction evidence="7 8">
        <text>deamido-NAD(+) + L-glutamine + ATP + H2O = L-glutamate + AMP + diphosphate + NAD(+) + H(+)</text>
        <dbReference type="Rhea" id="RHEA:24384"/>
        <dbReference type="ChEBI" id="CHEBI:15377"/>
        <dbReference type="ChEBI" id="CHEBI:15378"/>
        <dbReference type="ChEBI" id="CHEBI:29985"/>
        <dbReference type="ChEBI" id="CHEBI:30616"/>
        <dbReference type="ChEBI" id="CHEBI:33019"/>
        <dbReference type="ChEBI" id="CHEBI:57540"/>
        <dbReference type="ChEBI" id="CHEBI:58359"/>
        <dbReference type="ChEBI" id="CHEBI:58437"/>
        <dbReference type="ChEBI" id="CHEBI:456215"/>
        <dbReference type="EC" id="6.3.5.1"/>
    </reaction>
</comment>
<dbReference type="CDD" id="cd00553">
    <property type="entry name" value="NAD_synthase"/>
    <property type="match status" value="1"/>
</dbReference>
<evidence type="ECO:0000256" key="7">
    <source>
        <dbReference type="ARBA" id="ARBA00052340"/>
    </source>
</evidence>
<dbReference type="Gene3D" id="3.60.110.10">
    <property type="entry name" value="Carbon-nitrogen hydrolase"/>
    <property type="match status" value="1"/>
</dbReference>
<keyword evidence="4 8" id="KW-0547">Nucleotide-binding</keyword>
<protein>
    <recommendedName>
        <fullName evidence="8">Glutamine-dependent NAD(+) synthetase</fullName>
        <ecNumber evidence="8">6.3.5.1</ecNumber>
    </recommendedName>
    <alternativeName>
        <fullName evidence="8">NAD(+) synthase [glutamine-hydrolyzing]</fullName>
    </alternativeName>
</protein>
<name>A0A9P5Z307_9AGAR</name>
<sequence length="719" mass="80727">MGHLITLATYSLNQWALDFQGNYERIVESIEVAKSRGATLRVGPELEIPGYGCLDHFLEGDTVLHSWEVLAKILSSEVTKGIVCDIGMPVVHKNVIYNCRIIIHDKKILLIRPKMWLANDGNYRELRFFTPWQKHRQWEDHFLPRIIQAVTKQVKVPFGDAVVSTVDTCIGVELCEELFTPASPHILMGLDGVEIFTNSSGSHHELRKLYRRVELIKEATLKLGGIYLYANQQGCDGDRLYYDGCAMIAVNGRVVAQGSQFSLNDVEVVTATIDIEDVRAHRAVSSRSMQAASAQRYHRVEVDFALSSGKFEELSEENMVGIIGSKSIPVRYHTPEEEIALGPACWLWDYLRRSRTQGYFIPLSGGIDSCATAVIVYSMCRLVAQAAARGDTQVISDARRIVGEAEDSDYSPTDPKEFANRIFHTCYMGTENSSAETRRRAKQLAEAIGSYHTDLNMDSIVTAVRNLFGFVTGVRPQFRSHGGSNAENLALQNIQARLRMVLAYMFAQLLPWVRGRNGGLLVLGSANVDESLRGYLTKYDCSSADINPIGGISKTDLKKFIAYAEGAFDLPILRSFLDAVPTAELEPITENYVQSDEADMGMTYDELSVFGRLRKVEKCGPYSTFTKLVHEWGSFLSPLQIAEKVKLFFFEHARNRHKMTTLTPAYHAESYSPDDNRFDLRPFLYPSRFPWQFKKIDAVAAALPDRSNQGTTIDKTKTE</sequence>
<proteinExistence type="inferred from homology"/>
<reference evidence="10" key="1">
    <citation type="submission" date="2020-11" db="EMBL/GenBank/DDBJ databases">
        <authorList>
            <consortium name="DOE Joint Genome Institute"/>
            <person name="Ahrendt S."/>
            <person name="Riley R."/>
            <person name="Andreopoulos W."/>
            <person name="Labutti K."/>
            <person name="Pangilinan J."/>
            <person name="Ruiz-Duenas F.J."/>
            <person name="Barrasa J.M."/>
            <person name="Sanchez-Garcia M."/>
            <person name="Camarero S."/>
            <person name="Miyauchi S."/>
            <person name="Serrano A."/>
            <person name="Linde D."/>
            <person name="Babiker R."/>
            <person name="Drula E."/>
            <person name="Ayuso-Fernandez I."/>
            <person name="Pacheco R."/>
            <person name="Padilla G."/>
            <person name="Ferreira P."/>
            <person name="Barriuso J."/>
            <person name="Kellner H."/>
            <person name="Castanera R."/>
            <person name="Alfaro M."/>
            <person name="Ramirez L."/>
            <person name="Pisabarro A.G."/>
            <person name="Kuo A."/>
            <person name="Tritt A."/>
            <person name="Lipzen A."/>
            <person name="He G."/>
            <person name="Yan M."/>
            <person name="Ng V."/>
            <person name="Cullen D."/>
            <person name="Martin F."/>
            <person name="Rosso M.-N."/>
            <person name="Henrissat B."/>
            <person name="Hibbett D."/>
            <person name="Martinez A.T."/>
            <person name="Grigoriev I.V."/>
        </authorList>
    </citation>
    <scope>NUCLEOTIDE SEQUENCE</scope>
    <source>
        <strain evidence="10">CIRM-BRFM 674</strain>
    </source>
</reference>
<evidence type="ECO:0000313" key="11">
    <source>
        <dbReference type="Proteomes" id="UP000807469"/>
    </source>
</evidence>
<dbReference type="HAMAP" id="MF_02090">
    <property type="entry name" value="NadE_glutamine_dep"/>
    <property type="match status" value="1"/>
</dbReference>
<dbReference type="FunFam" id="3.40.50.620:FF:000036">
    <property type="entry name" value="Glutamine-dependent NAD(+) synthetase"/>
    <property type="match status" value="1"/>
</dbReference>
<evidence type="ECO:0000256" key="4">
    <source>
        <dbReference type="ARBA" id="ARBA00022741"/>
    </source>
</evidence>